<reference evidence="5" key="2">
    <citation type="submission" date="2015-08" db="EMBL/GenBank/DDBJ databases">
        <title>Complete DNA Sequence of Pseudomonas syringae pv. actinidiae, the Causal Agent of Kiwifruit Canker Disease.</title>
        <authorList>
            <person name="Rikkerink E.H.A."/>
            <person name="Fineran P.C."/>
        </authorList>
    </citation>
    <scope>NUCLEOTIDE SEQUENCE</scope>
    <source>
        <strain evidence="5">SkMP5</strain>
    </source>
</reference>
<dbReference type="OrthoDB" id="9796575at2"/>
<accession>A0A0K8QQQ2</accession>
<sequence>MPETIAVEVVYAEPGQAFRRRLTLPAGTTAMQAIEASGLRAAHPGLAIDPQRIGIFARHAAADTPLRDGDRVEVYRPLRVDPKEARRRRVNRPGPADSSRR</sequence>
<evidence type="ECO:0000313" key="4">
    <source>
        <dbReference type="EMBL" id="GAN44207.1"/>
    </source>
</evidence>
<name>A0A0K8QQQ2_9GAMM</name>
<feature type="region of interest" description="Disordered" evidence="3">
    <location>
        <begin position="80"/>
        <end position="101"/>
    </location>
</feature>
<dbReference type="PANTHER" id="PTHR37483">
    <property type="entry name" value="UPF0125 PROTEIN RATB"/>
    <property type="match status" value="1"/>
</dbReference>
<organism evidence="5">
    <name type="scientific">Mizugakiibacter sediminis</name>
    <dbReference type="NCBI Taxonomy" id="1475481"/>
    <lineage>
        <taxon>Bacteria</taxon>
        <taxon>Pseudomonadati</taxon>
        <taxon>Pseudomonadota</taxon>
        <taxon>Gammaproteobacteria</taxon>
        <taxon>Lysobacterales</taxon>
        <taxon>Rhodanobacteraceae</taxon>
        <taxon>Mizugakiibacter</taxon>
    </lineage>
</organism>
<keyword evidence="6" id="KW-1185">Reference proteome</keyword>
<dbReference type="NCBIfam" id="NF002490">
    <property type="entry name" value="PRK01777.1"/>
    <property type="match status" value="1"/>
</dbReference>
<dbReference type="Pfam" id="PF03658">
    <property type="entry name" value="Ub-RnfH"/>
    <property type="match status" value="1"/>
</dbReference>
<dbReference type="STRING" id="1475481.GCA_000953855_02424"/>
<proteinExistence type="inferred from homology"/>
<reference evidence="4" key="1">
    <citation type="submission" date="2015-03" db="EMBL/GenBank/DDBJ databases">
        <title>Draft genome sequence of Mizugakiibacter sediminis skMP5.</title>
        <authorList>
            <person name="Watanabe T."/>
            <person name="Kojima H."/>
            <person name="Fukui M."/>
        </authorList>
    </citation>
    <scope>NUCLEOTIDE SEQUENCE</scope>
    <source>
        <strain evidence="4">SkMP5</strain>
    </source>
</reference>
<dbReference type="EMBL" id="DF970239">
    <property type="protein sequence ID" value="GAP67061.1"/>
    <property type="molecule type" value="Genomic_DNA"/>
</dbReference>
<evidence type="ECO:0000313" key="6">
    <source>
        <dbReference type="Proteomes" id="UP000253740"/>
    </source>
</evidence>
<dbReference type="InterPro" id="IPR037021">
    <property type="entry name" value="RnfH_sf"/>
</dbReference>
<dbReference type="HOGENOM" id="CLU_150721_1_0_6"/>
<evidence type="ECO:0000256" key="3">
    <source>
        <dbReference type="SAM" id="MobiDB-lite"/>
    </source>
</evidence>
<dbReference type="EMBL" id="DF952378">
    <property type="protein sequence ID" value="GAN44207.1"/>
    <property type="molecule type" value="Genomic_DNA"/>
</dbReference>
<dbReference type="PANTHER" id="PTHR37483:SF1">
    <property type="entry name" value="UPF0125 PROTEIN RATB"/>
    <property type="match status" value="1"/>
</dbReference>
<evidence type="ECO:0000313" key="5">
    <source>
        <dbReference type="EMBL" id="GAP67061.1"/>
    </source>
</evidence>
<dbReference type="InterPro" id="IPR005346">
    <property type="entry name" value="RnfH"/>
</dbReference>
<evidence type="ECO:0000256" key="1">
    <source>
        <dbReference type="ARBA" id="ARBA00010645"/>
    </source>
</evidence>
<protein>
    <recommendedName>
        <fullName evidence="2">UPF0125 protein MBSD_0728</fullName>
    </recommendedName>
</protein>
<evidence type="ECO:0000256" key="2">
    <source>
        <dbReference type="HAMAP-Rule" id="MF_00460"/>
    </source>
</evidence>
<comment type="similarity">
    <text evidence="1 2">Belongs to the UPF0125 (RnfH) family.</text>
</comment>
<dbReference type="SUPFAM" id="SSF54285">
    <property type="entry name" value="MoaD/ThiS"/>
    <property type="match status" value="1"/>
</dbReference>
<dbReference type="AlphaFoldDB" id="A0A0K8QQQ2"/>
<dbReference type="HAMAP" id="MF_00460">
    <property type="entry name" value="UPF0125_RnfH"/>
    <property type="match status" value="1"/>
</dbReference>
<dbReference type="InterPro" id="IPR016155">
    <property type="entry name" value="Mopterin_synth/thiamin_S_b"/>
</dbReference>
<dbReference type="Gene3D" id="3.10.20.280">
    <property type="entry name" value="RnfH-like"/>
    <property type="match status" value="1"/>
</dbReference>
<gene>
    <name evidence="4" type="ORF">MBSD_0728</name>
    <name evidence="5" type="ORF">MBSD_n2377</name>
</gene>
<dbReference type="Proteomes" id="UP000253740">
    <property type="component" value="Unassembled WGS sequence"/>
</dbReference>
<dbReference type="RefSeq" id="WP_062537616.1">
    <property type="nucleotide sequence ID" value="NZ_DF970239.1"/>
</dbReference>